<evidence type="ECO:0000256" key="6">
    <source>
        <dbReference type="SAM" id="MobiDB-lite"/>
    </source>
</evidence>
<sequence length="525" mass="60464">MSEVSEKGLIRHFFTRRYEKIVDSLIVNEIEDTASNSNRDLIHTITASLINASIEKYKRDKSASTDASSDQGSESSDSFWKDENFKQEYELDTPPSTSLPEGDGSLKGEHQPKEHFLDIFVDKLISKIVPEKLPEREQFSERVLSPDLKKHQPISASTLGRNMGKLGSKMTAMFDMQETVIRLITWRNPSGTVTLLISMTMLFYNPIILLLLPLVTLMYMVMIPGYIHRHPLHRAIYPSRTSYGRSLLEDIASSGPSNAWYPNNTLVESLNELQSGDSGATSNFSDTNSVSHSMAVVMNLRDVQNITTSLVQVSQATDKFIYGAAGFKDERRSTILFFTCFLATGCLWALAPYINWSFFFSFNTWLILICIHPNIREHLLKLMESDKVEEGRKALEKKERYDVILDEKPEVKHVEIFEILEQGITPHHWKFYKFSNQVFDPHDQYRKLQQPPPGVDNLKDIEPPRTWYFDENAPWEVDPNAKKWSEERGLNLTISGQYLVDDQFKRRRLTRRVLRFARPANKPQI</sequence>
<proteinExistence type="predicted"/>
<feature type="domain" description="TECPR1-like DysF" evidence="8">
    <location>
        <begin position="153"/>
        <end position="511"/>
    </location>
</feature>
<dbReference type="PhylomeDB" id="A7TEV3"/>
<name>A7TEV3_VANPO</name>
<dbReference type="InterPro" id="IPR010482">
    <property type="entry name" value="TECPR1-like_DysF"/>
</dbReference>
<dbReference type="Pfam" id="PF06398">
    <property type="entry name" value="Pex24p"/>
    <property type="match status" value="1"/>
</dbReference>
<feature type="region of interest" description="Disordered" evidence="6">
    <location>
        <begin position="90"/>
        <end position="109"/>
    </location>
</feature>
<dbReference type="FunCoup" id="A7TEV3">
    <property type="interactions" value="35"/>
</dbReference>
<evidence type="ECO:0000256" key="2">
    <source>
        <dbReference type="ARBA" id="ARBA00022692"/>
    </source>
</evidence>
<feature type="transmembrane region" description="Helical" evidence="7">
    <location>
        <begin position="334"/>
        <end position="351"/>
    </location>
</feature>
<dbReference type="GO" id="GO:0005778">
    <property type="term" value="C:peroxisomal membrane"/>
    <property type="evidence" value="ECO:0007669"/>
    <property type="project" value="UniProtKB-SubCell"/>
</dbReference>
<evidence type="ECO:0000256" key="4">
    <source>
        <dbReference type="ARBA" id="ARBA00023136"/>
    </source>
</evidence>
<dbReference type="InterPro" id="IPR052816">
    <property type="entry name" value="Peroxisomal_Membrane_PEX28-32"/>
</dbReference>
<evidence type="ECO:0000256" key="7">
    <source>
        <dbReference type="SAM" id="Phobius"/>
    </source>
</evidence>
<evidence type="ECO:0000256" key="3">
    <source>
        <dbReference type="ARBA" id="ARBA00022989"/>
    </source>
</evidence>
<dbReference type="HOGENOM" id="CLU_034954_0_0_1"/>
<accession>A7TEV3</accession>
<feature type="transmembrane region" description="Helical" evidence="7">
    <location>
        <begin position="203"/>
        <end position="227"/>
    </location>
</feature>
<dbReference type="GeneID" id="5547532"/>
<dbReference type="PANTHER" id="PTHR28304:SF1">
    <property type="entry name" value="PEROXISOMAL MEMBRANE PROTEIN PEX28"/>
    <property type="match status" value="1"/>
</dbReference>
<keyword evidence="4 7" id="KW-0472">Membrane</keyword>
<dbReference type="OMA" id="WRLIFIQ"/>
<keyword evidence="3 7" id="KW-1133">Transmembrane helix</keyword>
<dbReference type="PANTHER" id="PTHR28304">
    <property type="entry name" value="PEROXISOMAL MEMBRANE PROTEIN PEX29"/>
    <property type="match status" value="1"/>
</dbReference>
<dbReference type="eggNOG" id="ENOG502QUW8">
    <property type="taxonomic scope" value="Eukaryota"/>
</dbReference>
<keyword evidence="10" id="KW-1185">Reference proteome</keyword>
<dbReference type="KEGG" id="vpo:Kpol_1050p57"/>
<reference evidence="9 10" key="1">
    <citation type="journal article" date="2007" name="Proc. Natl. Acad. Sci. U.S.A.">
        <title>Independent sorting-out of thousands of duplicated gene pairs in two yeast species descended from a whole-genome duplication.</title>
        <authorList>
            <person name="Scannell D.R."/>
            <person name="Frank A.C."/>
            <person name="Conant G.C."/>
            <person name="Byrne K.P."/>
            <person name="Woolfit M."/>
            <person name="Wolfe K.H."/>
        </authorList>
    </citation>
    <scope>NUCLEOTIDE SEQUENCE [LARGE SCALE GENOMIC DNA]</scope>
    <source>
        <strain evidence="10">ATCC 22028 / DSM 70294 / BCRC 21397 / CBS 2163 / NBRC 10782 / NRRL Y-8283 / UCD 57-17</strain>
    </source>
</reference>
<keyword evidence="2 7" id="KW-0812">Transmembrane</keyword>
<evidence type="ECO:0000259" key="8">
    <source>
        <dbReference type="Pfam" id="PF06398"/>
    </source>
</evidence>
<keyword evidence="5" id="KW-0576">Peroxisome</keyword>
<dbReference type="AlphaFoldDB" id="A7TEV3"/>
<organism evidence="10">
    <name type="scientific">Vanderwaltozyma polyspora (strain ATCC 22028 / DSM 70294 / BCRC 21397 / CBS 2163 / NBRC 10782 / NRRL Y-8283 / UCD 57-17)</name>
    <name type="common">Kluyveromyces polysporus</name>
    <dbReference type="NCBI Taxonomy" id="436907"/>
    <lineage>
        <taxon>Eukaryota</taxon>
        <taxon>Fungi</taxon>
        <taxon>Dikarya</taxon>
        <taxon>Ascomycota</taxon>
        <taxon>Saccharomycotina</taxon>
        <taxon>Saccharomycetes</taxon>
        <taxon>Saccharomycetales</taxon>
        <taxon>Saccharomycetaceae</taxon>
        <taxon>Vanderwaltozyma</taxon>
    </lineage>
</organism>
<dbReference type="STRING" id="436907.A7TEV3"/>
<dbReference type="Proteomes" id="UP000000267">
    <property type="component" value="Unassembled WGS sequence"/>
</dbReference>
<protein>
    <recommendedName>
        <fullName evidence="8">TECPR1-like DysF domain-containing protein</fullName>
    </recommendedName>
</protein>
<evidence type="ECO:0000256" key="5">
    <source>
        <dbReference type="ARBA" id="ARBA00023140"/>
    </source>
</evidence>
<dbReference type="GO" id="GO:0007031">
    <property type="term" value="P:peroxisome organization"/>
    <property type="evidence" value="ECO:0007669"/>
    <property type="project" value="EnsemblFungi"/>
</dbReference>
<dbReference type="RefSeq" id="XP_001647057.1">
    <property type="nucleotide sequence ID" value="XM_001647007.1"/>
</dbReference>
<evidence type="ECO:0000313" key="10">
    <source>
        <dbReference type="Proteomes" id="UP000000267"/>
    </source>
</evidence>
<gene>
    <name evidence="9" type="ORF">Kpol_1050p57</name>
</gene>
<dbReference type="OrthoDB" id="74314at2759"/>
<dbReference type="InParanoid" id="A7TEV3"/>
<evidence type="ECO:0000256" key="1">
    <source>
        <dbReference type="ARBA" id="ARBA00004585"/>
    </source>
</evidence>
<dbReference type="EMBL" id="DS480381">
    <property type="protein sequence ID" value="EDO19199.1"/>
    <property type="molecule type" value="Genomic_DNA"/>
</dbReference>
<evidence type="ECO:0000313" key="9">
    <source>
        <dbReference type="EMBL" id="EDO19199.1"/>
    </source>
</evidence>
<comment type="subcellular location">
    <subcellularLocation>
        <location evidence="1">Peroxisome membrane</location>
        <topology evidence="1">Multi-pass membrane protein</topology>
    </subcellularLocation>
</comment>